<protein>
    <submittedName>
        <fullName evidence="6">ATP-grasp domain-containing protein</fullName>
    </submittedName>
</protein>
<comment type="caution">
    <text evidence="6">The sequence shown here is derived from an EMBL/GenBank/DDBJ whole genome shotgun (WGS) entry which is preliminary data.</text>
</comment>
<dbReference type="PROSITE" id="PS50975">
    <property type="entry name" value="ATP_GRASP"/>
    <property type="match status" value="1"/>
</dbReference>
<proteinExistence type="predicted"/>
<evidence type="ECO:0000256" key="4">
    <source>
        <dbReference type="PROSITE-ProRule" id="PRU00409"/>
    </source>
</evidence>
<dbReference type="Pfam" id="PF18130">
    <property type="entry name" value="ATPgrasp_N"/>
    <property type="match status" value="1"/>
</dbReference>
<name>A0A553GU39_9PSED</name>
<keyword evidence="1" id="KW-0436">Ligase</keyword>
<keyword evidence="3 4" id="KW-0067">ATP-binding</keyword>
<dbReference type="EMBL" id="VJOY01000022">
    <property type="protein sequence ID" value="TRX73007.1"/>
    <property type="molecule type" value="Genomic_DNA"/>
</dbReference>
<dbReference type="InterPro" id="IPR011761">
    <property type="entry name" value="ATP-grasp"/>
</dbReference>
<dbReference type="InterPro" id="IPR041472">
    <property type="entry name" value="BL00235/CARNS1_N"/>
</dbReference>
<dbReference type="GO" id="GO:0005524">
    <property type="term" value="F:ATP binding"/>
    <property type="evidence" value="ECO:0007669"/>
    <property type="project" value="UniProtKB-UniRule"/>
</dbReference>
<dbReference type="PANTHER" id="PTHR43585:SF2">
    <property type="entry name" value="ATP-GRASP ENZYME FSQD"/>
    <property type="match status" value="1"/>
</dbReference>
<evidence type="ECO:0000256" key="3">
    <source>
        <dbReference type="ARBA" id="ARBA00022840"/>
    </source>
</evidence>
<dbReference type="Pfam" id="PF18603">
    <property type="entry name" value="LAL_C2"/>
    <property type="match status" value="1"/>
</dbReference>
<evidence type="ECO:0000259" key="5">
    <source>
        <dbReference type="PROSITE" id="PS50975"/>
    </source>
</evidence>
<dbReference type="InterPro" id="IPR052032">
    <property type="entry name" value="ATP-dep_AA_Ligase"/>
</dbReference>
<accession>A0A553GU39</accession>
<dbReference type="Proteomes" id="UP000315235">
    <property type="component" value="Unassembled WGS sequence"/>
</dbReference>
<dbReference type="OrthoDB" id="24041at2"/>
<organism evidence="6 7">
    <name type="scientific">Pseudomonas mangiferae</name>
    <dbReference type="NCBI Taxonomy" id="2593654"/>
    <lineage>
        <taxon>Bacteria</taxon>
        <taxon>Pseudomonadati</taxon>
        <taxon>Pseudomonadota</taxon>
        <taxon>Gammaproteobacteria</taxon>
        <taxon>Pseudomonadales</taxon>
        <taxon>Pseudomonadaceae</taxon>
        <taxon>Pseudomonas</taxon>
    </lineage>
</organism>
<dbReference type="PANTHER" id="PTHR43585">
    <property type="entry name" value="FUMIPYRROLE BIOSYNTHESIS PROTEIN C"/>
    <property type="match status" value="1"/>
</dbReference>
<keyword evidence="7" id="KW-1185">Reference proteome</keyword>
<sequence length="401" mass="45049">MKYNHVLVVGGRDHTLDKLDRLGVRYSMMQTPDLVTDRQIQSAHRYLVMDYKDVEEVLLVARAWHGKDPFDAIVSFAEYGMHAASRCAIDLGLPGQNLQAVLLTRDKIRMRDVMQDHALSPVRYATCRTVEEAIAFFRALDGQSMVLKPFSGGGSEGVFYVDDEASIRERWGWTYNDTDGVVLAEEFLDGPEFSVESISRNGRHEIAMVTEKITTALPYFVELGHQVPARLDEATLGAIHELVTRFLDVIEQRTAPAHTEIRLTRHGPRIIESQTRIGGDQIWEMCEMVSGVDLMTETICCLLDLPPPPRAPVAAAAAIRFFPYENAHILKVENLEQAQRAEAVVRVKCSLQPGQKIGRLKGSDSRQGYVLCTGVDIDDAMRNADATRDMVKVHWEPWVES</sequence>
<reference evidence="6 7" key="1">
    <citation type="submission" date="2019-07" db="EMBL/GenBank/DDBJ databases">
        <title>Pseudomonas mangiferae sp. nov., isolated from bark of mango tree in Thailand.</title>
        <authorList>
            <person name="Srisuk N."/>
            <person name="Anurat P."/>
        </authorList>
    </citation>
    <scope>NUCLEOTIDE SEQUENCE [LARGE SCALE GENOMIC DNA]</scope>
    <source>
        <strain evidence="6 7">DMKU_BBB3-04</strain>
    </source>
</reference>
<dbReference type="Gene3D" id="3.30.470.20">
    <property type="entry name" value="ATP-grasp fold, B domain"/>
    <property type="match status" value="1"/>
</dbReference>
<feature type="domain" description="ATP-grasp" evidence="5">
    <location>
        <begin position="111"/>
        <end position="303"/>
    </location>
</feature>
<evidence type="ECO:0000256" key="2">
    <source>
        <dbReference type="ARBA" id="ARBA00022741"/>
    </source>
</evidence>
<dbReference type="GO" id="GO:0046872">
    <property type="term" value="F:metal ion binding"/>
    <property type="evidence" value="ECO:0007669"/>
    <property type="project" value="InterPro"/>
</dbReference>
<evidence type="ECO:0000256" key="1">
    <source>
        <dbReference type="ARBA" id="ARBA00022598"/>
    </source>
</evidence>
<keyword evidence="2 4" id="KW-0547">Nucleotide-binding</keyword>
<dbReference type="SUPFAM" id="SSF56059">
    <property type="entry name" value="Glutathione synthetase ATP-binding domain-like"/>
    <property type="match status" value="1"/>
</dbReference>
<evidence type="ECO:0000313" key="7">
    <source>
        <dbReference type="Proteomes" id="UP000315235"/>
    </source>
</evidence>
<dbReference type="RefSeq" id="WP_143490173.1">
    <property type="nucleotide sequence ID" value="NZ_VJOY01000022.1"/>
</dbReference>
<dbReference type="Gene3D" id="3.40.50.20">
    <property type="match status" value="1"/>
</dbReference>
<gene>
    <name evidence="6" type="ORF">FM069_20005</name>
</gene>
<dbReference type="InterPro" id="IPR040570">
    <property type="entry name" value="LAL_C2"/>
</dbReference>
<dbReference type="AlphaFoldDB" id="A0A553GU39"/>
<dbReference type="GO" id="GO:0016874">
    <property type="term" value="F:ligase activity"/>
    <property type="evidence" value="ECO:0007669"/>
    <property type="project" value="UniProtKB-KW"/>
</dbReference>
<dbReference type="Pfam" id="PF13535">
    <property type="entry name" value="ATP-grasp_4"/>
    <property type="match status" value="1"/>
</dbReference>
<evidence type="ECO:0000313" key="6">
    <source>
        <dbReference type="EMBL" id="TRX73007.1"/>
    </source>
</evidence>